<dbReference type="FunFam" id="3.40.50.2000:FF:000050">
    <property type="entry name" value="UDP-glucuronosyltransferase"/>
    <property type="match status" value="1"/>
</dbReference>
<comment type="similarity">
    <text evidence="1 4">Belongs to the UDP-glycosyltransferase family.</text>
</comment>
<dbReference type="InterPro" id="IPR002213">
    <property type="entry name" value="UDP_glucos_trans"/>
</dbReference>
<keyword evidence="2 4" id="KW-0328">Glycosyltransferase</keyword>
<keyword evidence="7" id="KW-1185">Reference proteome</keyword>
<dbReference type="Pfam" id="PF00201">
    <property type="entry name" value="UDPGT"/>
    <property type="match status" value="1"/>
</dbReference>
<dbReference type="PROSITE" id="PS00375">
    <property type="entry name" value="UDPGT"/>
    <property type="match status" value="1"/>
</dbReference>
<evidence type="ECO:0000256" key="4">
    <source>
        <dbReference type="RuleBase" id="RU003718"/>
    </source>
</evidence>
<feature type="signal peptide" evidence="5">
    <location>
        <begin position="1"/>
        <end position="17"/>
    </location>
</feature>
<sequence length="504" mass="57037">MYLATIVLLLQSRPTLCGNVLGVFTFPSISHQLIYQPLWKELSLKGHNVTVLTPDPLNHPSLTNLTELSIRFTYDFLKQTKLQNLMSKDFNILQSVDSVYRFMDAIAEVVLNSTVFKQLIDDQARHFDLILIDCFHPSMYALAGRFKAPIIGVAPCGMLAAWYDSTGNPTHPVLHPDILLKFHDNELSLWQKTKSVVFGLWTRYYYHGVLVPRVHGIVAKHLENLGYLMSFEKNQSMRFLNLNPAVYPPRANVPAVVEAGLGHIQPVKPLPEDLQKVLDGATEGVVYVSLGSNIRSVDLDARLRKVIVEALSELPYKVLWKWESDCLLDRPKNVVTRKWYPQQDILAHPNVRAFVTQGGLQSTGEAISRGVPLIGMPFMSDQPMNVQKIVKMGIGLGVDPVSVSKEELKGCIIEVVENQGYKRRIHEVRNLWYDIPMTGLDRAVWWSEYVIKHKGAKHLRSPAADISWCDYFLVDVVLTTVLVISGTIYLVHKVIQLPFITCYL</sequence>
<dbReference type="EMBL" id="JALNTZ010000009">
    <property type="protein sequence ID" value="KAJ3641663.1"/>
    <property type="molecule type" value="Genomic_DNA"/>
</dbReference>
<dbReference type="Gene3D" id="3.40.50.2000">
    <property type="entry name" value="Glycogen Phosphorylase B"/>
    <property type="match status" value="2"/>
</dbReference>
<feature type="chain" id="PRO_5041483999" description="UDP-glucuronosyltransferase" evidence="5">
    <location>
        <begin position="18"/>
        <end position="504"/>
    </location>
</feature>
<keyword evidence="5" id="KW-0732">Signal</keyword>
<dbReference type="InterPro" id="IPR050271">
    <property type="entry name" value="UDP-glycosyltransferase"/>
</dbReference>
<dbReference type="PANTHER" id="PTHR48043">
    <property type="entry name" value="EG:EG0003.4 PROTEIN-RELATED"/>
    <property type="match status" value="1"/>
</dbReference>
<comment type="caution">
    <text evidence="6">The sequence shown here is derived from an EMBL/GenBank/DDBJ whole genome shotgun (WGS) entry which is preliminary data.</text>
</comment>
<accession>A0AA38M2Q6</accession>
<gene>
    <name evidence="6" type="ORF">Zmor_028148</name>
</gene>
<proteinExistence type="inferred from homology"/>
<protein>
    <recommendedName>
        <fullName evidence="5">UDP-glucuronosyltransferase</fullName>
        <ecNumber evidence="5">2.4.1.17</ecNumber>
    </recommendedName>
</protein>
<evidence type="ECO:0000256" key="1">
    <source>
        <dbReference type="ARBA" id="ARBA00009995"/>
    </source>
</evidence>
<evidence type="ECO:0000256" key="5">
    <source>
        <dbReference type="RuleBase" id="RU362059"/>
    </source>
</evidence>
<dbReference type="SUPFAM" id="SSF53756">
    <property type="entry name" value="UDP-Glycosyltransferase/glycogen phosphorylase"/>
    <property type="match status" value="1"/>
</dbReference>
<evidence type="ECO:0000256" key="2">
    <source>
        <dbReference type="ARBA" id="ARBA00022676"/>
    </source>
</evidence>
<evidence type="ECO:0000256" key="3">
    <source>
        <dbReference type="ARBA" id="ARBA00022679"/>
    </source>
</evidence>
<evidence type="ECO:0000313" key="6">
    <source>
        <dbReference type="EMBL" id="KAJ3641663.1"/>
    </source>
</evidence>
<dbReference type="Proteomes" id="UP001168821">
    <property type="component" value="Unassembled WGS sequence"/>
</dbReference>
<name>A0AA38M2Q6_9CUCU</name>
<dbReference type="AlphaFoldDB" id="A0AA38M2Q6"/>
<dbReference type="GO" id="GO:0015020">
    <property type="term" value="F:glucuronosyltransferase activity"/>
    <property type="evidence" value="ECO:0007669"/>
    <property type="project" value="UniProtKB-EC"/>
</dbReference>
<comment type="catalytic activity">
    <reaction evidence="5">
        <text>glucuronate acceptor + UDP-alpha-D-glucuronate = acceptor beta-D-glucuronoside + UDP + H(+)</text>
        <dbReference type="Rhea" id="RHEA:21032"/>
        <dbReference type="ChEBI" id="CHEBI:15378"/>
        <dbReference type="ChEBI" id="CHEBI:58052"/>
        <dbReference type="ChEBI" id="CHEBI:58223"/>
        <dbReference type="ChEBI" id="CHEBI:132367"/>
        <dbReference type="ChEBI" id="CHEBI:132368"/>
        <dbReference type="EC" id="2.4.1.17"/>
    </reaction>
</comment>
<evidence type="ECO:0000313" key="7">
    <source>
        <dbReference type="Proteomes" id="UP001168821"/>
    </source>
</evidence>
<keyword evidence="3 4" id="KW-0808">Transferase</keyword>
<reference evidence="6" key="1">
    <citation type="journal article" date="2023" name="G3 (Bethesda)">
        <title>Whole genome assemblies of Zophobas morio and Tenebrio molitor.</title>
        <authorList>
            <person name="Kaur S."/>
            <person name="Stinson S.A."/>
            <person name="diCenzo G.C."/>
        </authorList>
    </citation>
    <scope>NUCLEOTIDE SEQUENCE</scope>
    <source>
        <strain evidence="6">QUZm001</strain>
    </source>
</reference>
<dbReference type="EC" id="2.4.1.17" evidence="5"/>
<dbReference type="GO" id="GO:0016020">
    <property type="term" value="C:membrane"/>
    <property type="evidence" value="ECO:0007669"/>
    <property type="project" value="UniProtKB-SubCell"/>
</dbReference>
<dbReference type="CDD" id="cd03784">
    <property type="entry name" value="GT1_Gtf-like"/>
    <property type="match status" value="1"/>
</dbReference>
<dbReference type="InterPro" id="IPR035595">
    <property type="entry name" value="UDP_glycos_trans_CS"/>
</dbReference>
<organism evidence="6 7">
    <name type="scientific">Zophobas morio</name>
    <dbReference type="NCBI Taxonomy" id="2755281"/>
    <lineage>
        <taxon>Eukaryota</taxon>
        <taxon>Metazoa</taxon>
        <taxon>Ecdysozoa</taxon>
        <taxon>Arthropoda</taxon>
        <taxon>Hexapoda</taxon>
        <taxon>Insecta</taxon>
        <taxon>Pterygota</taxon>
        <taxon>Neoptera</taxon>
        <taxon>Endopterygota</taxon>
        <taxon>Coleoptera</taxon>
        <taxon>Polyphaga</taxon>
        <taxon>Cucujiformia</taxon>
        <taxon>Tenebrionidae</taxon>
        <taxon>Zophobas</taxon>
    </lineage>
</organism>
<dbReference type="PANTHER" id="PTHR48043:SF159">
    <property type="entry name" value="EG:EG0003.4 PROTEIN-RELATED"/>
    <property type="match status" value="1"/>
</dbReference>
<comment type="subcellular location">
    <subcellularLocation>
        <location evidence="5">Membrane</location>
        <topology evidence="5">Single-pass membrane protein</topology>
    </subcellularLocation>
</comment>